<evidence type="ECO:0000313" key="1">
    <source>
        <dbReference type="EMBL" id="KAH6616942.1"/>
    </source>
</evidence>
<organism evidence="1 2">
    <name type="scientific">Chaetomium tenue</name>
    <dbReference type="NCBI Taxonomy" id="1854479"/>
    <lineage>
        <taxon>Eukaryota</taxon>
        <taxon>Fungi</taxon>
        <taxon>Dikarya</taxon>
        <taxon>Ascomycota</taxon>
        <taxon>Pezizomycotina</taxon>
        <taxon>Sordariomycetes</taxon>
        <taxon>Sordariomycetidae</taxon>
        <taxon>Sordariales</taxon>
        <taxon>Chaetomiaceae</taxon>
        <taxon>Chaetomium</taxon>
    </lineage>
</organism>
<protein>
    <submittedName>
        <fullName evidence="1">Uncharacterized protein</fullName>
    </submittedName>
</protein>
<comment type="caution">
    <text evidence="1">The sequence shown here is derived from an EMBL/GenBank/DDBJ whole genome shotgun (WGS) entry which is preliminary data.</text>
</comment>
<dbReference type="EMBL" id="JAGIZQ010000007">
    <property type="protein sequence ID" value="KAH6616942.1"/>
    <property type="molecule type" value="Genomic_DNA"/>
</dbReference>
<keyword evidence="2" id="KW-1185">Reference proteome</keyword>
<name>A0ACB7NUJ4_9PEZI</name>
<sequence>MASLGKMTNAALKPAEEFLPVGSALTVRRRQEAETGPTHRTACKLGFLFHEVIPDTPKLIKAYGRRVSEILSHPGINPQGTESDGPFQPFVGADCTSIWAAATSGSIGVLLLACMLADAWDVKKAISIWVEIIEERKATIRAAAEANKLINPHTTAAAQQEYTRAELASWDASVRAWLRRANASMKVRRTQFALIEQNLTIPYPRGASTYETVRLTWTRAMEVLEKLLNNVPQEGYDRAVIRGISAWHLYPDLLVFQADATKVPFRDPLFRTSAILTLGLEYKGQPSDNFTRWSLALSHLRYYGDPVPVRSTEQLSRLHISQLWLVALGVIFCKWDIPYTRFDDALRWFEELGRRLNQTRRFSAELPWLSRLCSAATGLEGEKRNTATMLVKYGWRRGSNFLGSNIAPDVNLAFFGLCNRNVMEALNRGTDIESGIQYLRGIASALPLNPEDAIIMYDGKIAGHEYSEWASIHPIGEHLAKRGGVGPEPSTSSRYARWLHCAQPKAQGSSREVERQLLERLSVIESTGETCKVVTEEEYFLDVPAVRAERVWKKPPNLFAGQVTFKHITGPWSLSSQYTLWVRASKYVVCVQELDARMKTEFGQPQPLEQGVNWLRGMGSPDRILKYLLALAKVKLISNNLKPSPHVKHRSEPLSTTAVRQGIKRKRSHSPEPQAPSEPSRQSSEAEARAVPALEFDDTDQEPDGCFFMISHTFLYDAMPSATVSLKVTEQELVKARWLPASIQNALRVESPADAHRTAYMAASRHVEPLGRAQAFACVIMFESGCFNIDPEKLDGVIALCSEDSIFVSELLLSDPSVDANKLKIRHIIGNVGVAGMVCMVPPYEPRIRPLGHDASLVSHAPYDGTLSDSFPGTSLHLSFTTWKVPLDWDSTGDIDHEIFLLESVVSVQDQGRWVADIDVLGIETDRPDVVSFSCECEHKPLSDTQNVVSISSWEEFLDHPPCIGVMQTNKNWAARLATVSILIQQGNGHTAAILEGGKLLLGGS</sequence>
<accession>A0ACB7NUJ4</accession>
<gene>
    <name evidence="1" type="ORF">F5144DRAFT_623806</name>
</gene>
<proteinExistence type="predicted"/>
<dbReference type="Proteomes" id="UP000724584">
    <property type="component" value="Unassembled WGS sequence"/>
</dbReference>
<evidence type="ECO:0000313" key="2">
    <source>
        <dbReference type="Proteomes" id="UP000724584"/>
    </source>
</evidence>
<reference evidence="1 2" key="1">
    <citation type="journal article" date="2021" name="Nat. Commun.">
        <title>Genetic determinants of endophytism in the Arabidopsis root mycobiome.</title>
        <authorList>
            <person name="Mesny F."/>
            <person name="Miyauchi S."/>
            <person name="Thiergart T."/>
            <person name="Pickel B."/>
            <person name="Atanasova L."/>
            <person name="Karlsson M."/>
            <person name="Huettel B."/>
            <person name="Barry K.W."/>
            <person name="Haridas S."/>
            <person name="Chen C."/>
            <person name="Bauer D."/>
            <person name="Andreopoulos W."/>
            <person name="Pangilinan J."/>
            <person name="LaButti K."/>
            <person name="Riley R."/>
            <person name="Lipzen A."/>
            <person name="Clum A."/>
            <person name="Drula E."/>
            <person name="Henrissat B."/>
            <person name="Kohler A."/>
            <person name="Grigoriev I.V."/>
            <person name="Martin F.M."/>
            <person name="Hacquard S."/>
        </authorList>
    </citation>
    <scope>NUCLEOTIDE SEQUENCE [LARGE SCALE GENOMIC DNA]</scope>
    <source>
        <strain evidence="1 2">MPI-SDFR-AT-0079</strain>
    </source>
</reference>